<keyword evidence="1" id="KW-0808">Transferase</keyword>
<dbReference type="PANTHER" id="PTHR12526">
    <property type="entry name" value="GLYCOSYLTRANSFERASE"/>
    <property type="match status" value="1"/>
</dbReference>
<dbReference type="Pfam" id="PF13692">
    <property type="entry name" value="Glyco_trans_1_4"/>
    <property type="match status" value="1"/>
</dbReference>
<dbReference type="EMBL" id="LWBP01000045">
    <property type="protein sequence ID" value="OQP66666.1"/>
    <property type="molecule type" value="Genomic_DNA"/>
</dbReference>
<dbReference type="CDD" id="cd03801">
    <property type="entry name" value="GT4_PimA-like"/>
    <property type="match status" value="1"/>
</dbReference>
<dbReference type="STRING" id="550983.A4R26_12885"/>
<protein>
    <submittedName>
        <fullName evidence="1">Glycosyl transferase family 1</fullName>
    </submittedName>
</protein>
<comment type="caution">
    <text evidence="1">The sequence shown here is derived from an EMBL/GenBank/DDBJ whole genome shotgun (WGS) entry which is preliminary data.</text>
</comment>
<dbReference type="AlphaFoldDB" id="A0A1V9G868"/>
<dbReference type="Proteomes" id="UP000192276">
    <property type="component" value="Unassembled WGS sequence"/>
</dbReference>
<evidence type="ECO:0000313" key="1">
    <source>
        <dbReference type="EMBL" id="OQP66666.1"/>
    </source>
</evidence>
<sequence length="388" mass="44866">MTVVYYMQVCFLDVTIELMNVLKKHVQLHVLIEVTPQGRNTTVLDIDRFPEGKMLAKPEEVLKKQSYDRLQPYFEGAASVHFVIHSHPTGFSYTTLQASHSVWRYIKQFKPDIIHFETFGLRAFGMLPYLPSFKNVCITIHDPVPHSGEDSWKVALPRTFFFNMPVKKKFLFYSEFAKKQFEDHYKRRKNQKTVLQMSPYGYLKNLVKEEEPGNKHILFFGRLSQYKGIDDLLQAMPEVFREFPNEQLIIAGKRHPGFEINDNFLNTFKNNITLIEKHIPNEELATLIKQAKFIVCPYKDATQSGVLMTAFGLNTPAVATNVGSFPEFIQDNVNGLLVPPNDPQQLAEGIRFALRNEHYKTLAQNIKNSQVEDLWNRNTEILLNAYAS</sequence>
<proteinExistence type="predicted"/>
<keyword evidence="2" id="KW-1185">Reference proteome</keyword>
<name>A0A1V9G868_9BACT</name>
<evidence type="ECO:0000313" key="2">
    <source>
        <dbReference type="Proteomes" id="UP000192276"/>
    </source>
</evidence>
<dbReference type="RefSeq" id="WP_081162090.1">
    <property type="nucleotide sequence ID" value="NZ_LWBP01000045.1"/>
</dbReference>
<dbReference type="OrthoDB" id="9771846at2"/>
<accession>A0A1V9G868</accession>
<dbReference type="Gene3D" id="3.40.50.2000">
    <property type="entry name" value="Glycogen Phosphorylase B"/>
    <property type="match status" value="2"/>
</dbReference>
<dbReference type="GO" id="GO:0016740">
    <property type="term" value="F:transferase activity"/>
    <property type="evidence" value="ECO:0007669"/>
    <property type="project" value="UniProtKB-KW"/>
</dbReference>
<reference evidence="2" key="1">
    <citation type="submission" date="2016-04" db="EMBL/GenBank/DDBJ databases">
        <authorList>
            <person name="Chen L."/>
            <person name="Zhuang W."/>
            <person name="Wang G."/>
        </authorList>
    </citation>
    <scope>NUCLEOTIDE SEQUENCE [LARGE SCALE GENOMIC DNA]</scope>
    <source>
        <strain evidence="2">208</strain>
    </source>
</reference>
<gene>
    <name evidence="1" type="ORF">A4R26_12885</name>
</gene>
<organism evidence="1 2">
    <name type="scientific">Niastella populi</name>
    <dbReference type="NCBI Taxonomy" id="550983"/>
    <lineage>
        <taxon>Bacteria</taxon>
        <taxon>Pseudomonadati</taxon>
        <taxon>Bacteroidota</taxon>
        <taxon>Chitinophagia</taxon>
        <taxon>Chitinophagales</taxon>
        <taxon>Chitinophagaceae</taxon>
        <taxon>Niastella</taxon>
    </lineage>
</organism>
<dbReference type="SUPFAM" id="SSF53756">
    <property type="entry name" value="UDP-Glycosyltransferase/glycogen phosphorylase"/>
    <property type="match status" value="1"/>
</dbReference>